<dbReference type="PANTHER" id="PTHR11256:SF56">
    <property type="entry name" value="BCL-2 BCL-2 HOMOLOGY REGION 1-3 DOMAIN-CONTAINING PROTEIN"/>
    <property type="match status" value="1"/>
</dbReference>
<evidence type="ECO:0000256" key="1">
    <source>
        <dbReference type="ARBA" id="ARBA00009458"/>
    </source>
</evidence>
<dbReference type="SUPFAM" id="SSF56854">
    <property type="entry name" value="Bcl-2 inhibitors of programmed cell death"/>
    <property type="match status" value="1"/>
</dbReference>
<evidence type="ECO:0000313" key="5">
    <source>
        <dbReference type="EMBL" id="CAF0721065.1"/>
    </source>
</evidence>
<dbReference type="OrthoDB" id="6080198at2759"/>
<dbReference type="GO" id="GO:0042981">
    <property type="term" value="P:regulation of apoptotic process"/>
    <property type="evidence" value="ECO:0007669"/>
    <property type="project" value="InterPro"/>
</dbReference>
<dbReference type="InterPro" id="IPR002475">
    <property type="entry name" value="Bcl2-like"/>
</dbReference>
<dbReference type="CDD" id="cd06845">
    <property type="entry name" value="Bcl-2_like"/>
    <property type="match status" value="1"/>
</dbReference>
<evidence type="ECO:0000313" key="6">
    <source>
        <dbReference type="EMBL" id="CAF0785134.1"/>
    </source>
</evidence>
<dbReference type="Proteomes" id="UP000663828">
    <property type="component" value="Unassembled WGS sequence"/>
</dbReference>
<dbReference type="GO" id="GO:0008630">
    <property type="term" value="P:intrinsic apoptotic signaling pathway in response to DNA damage"/>
    <property type="evidence" value="ECO:0007669"/>
    <property type="project" value="TreeGrafter"/>
</dbReference>
<dbReference type="PANTHER" id="PTHR11256">
    <property type="entry name" value="BCL-2 RELATED"/>
    <property type="match status" value="1"/>
</dbReference>
<dbReference type="InterPro" id="IPR036834">
    <property type="entry name" value="Bcl-2-like_sf"/>
</dbReference>
<dbReference type="Pfam" id="PF00452">
    <property type="entry name" value="Bcl-2"/>
    <property type="match status" value="1"/>
</dbReference>
<dbReference type="GO" id="GO:0001836">
    <property type="term" value="P:release of cytochrome c from mitochondria"/>
    <property type="evidence" value="ECO:0007669"/>
    <property type="project" value="TreeGrafter"/>
</dbReference>
<keyword evidence="3" id="KW-1133">Transmembrane helix</keyword>
<accession>A0A813MAG4</accession>
<evidence type="ECO:0000259" key="4">
    <source>
        <dbReference type="SMART" id="SM00337"/>
    </source>
</evidence>
<comment type="similarity">
    <text evidence="1">Belongs to the Bcl-2 family.</text>
</comment>
<dbReference type="Gene3D" id="1.10.437.10">
    <property type="entry name" value="Blc2-like"/>
    <property type="match status" value="1"/>
</dbReference>
<dbReference type="InterPro" id="IPR026298">
    <property type="entry name" value="Bcl-2_fam"/>
</dbReference>
<comment type="caution">
    <text evidence="5">The sequence shown here is derived from an EMBL/GenBank/DDBJ whole genome shotgun (WGS) entry which is preliminary data.</text>
</comment>
<dbReference type="GO" id="GO:0097192">
    <property type="term" value="P:extrinsic apoptotic signaling pathway in absence of ligand"/>
    <property type="evidence" value="ECO:0007669"/>
    <property type="project" value="TreeGrafter"/>
</dbReference>
<feature type="transmembrane region" description="Helical" evidence="3">
    <location>
        <begin position="204"/>
        <end position="224"/>
    </location>
</feature>
<gene>
    <name evidence="5" type="ORF">EDS130_LOCUS255</name>
    <name evidence="6" type="ORF">XAT740_LOCUS2185</name>
</gene>
<dbReference type="Proteomes" id="UP000663852">
    <property type="component" value="Unassembled WGS sequence"/>
</dbReference>
<organism evidence="5 8">
    <name type="scientific">Adineta ricciae</name>
    <name type="common">Rotifer</name>
    <dbReference type="NCBI Taxonomy" id="249248"/>
    <lineage>
        <taxon>Eukaryota</taxon>
        <taxon>Metazoa</taxon>
        <taxon>Spiralia</taxon>
        <taxon>Gnathifera</taxon>
        <taxon>Rotifera</taxon>
        <taxon>Eurotatoria</taxon>
        <taxon>Bdelloidea</taxon>
        <taxon>Adinetida</taxon>
        <taxon>Adinetidae</taxon>
        <taxon>Adineta</taxon>
    </lineage>
</organism>
<proteinExistence type="inferred from homology"/>
<keyword evidence="3" id="KW-0472">Membrane</keyword>
<dbReference type="GO" id="GO:0005741">
    <property type="term" value="C:mitochondrial outer membrane"/>
    <property type="evidence" value="ECO:0007669"/>
    <property type="project" value="TreeGrafter"/>
</dbReference>
<name>A0A813MAG4_ADIRI</name>
<dbReference type="PROSITE" id="PS50062">
    <property type="entry name" value="BCL2_FAMILY"/>
    <property type="match status" value="1"/>
</dbReference>
<evidence type="ECO:0000256" key="2">
    <source>
        <dbReference type="ARBA" id="ARBA00022703"/>
    </source>
</evidence>
<dbReference type="EMBL" id="CAJNOR010000073">
    <property type="protein sequence ID" value="CAF0785134.1"/>
    <property type="molecule type" value="Genomic_DNA"/>
</dbReference>
<dbReference type="AlphaFoldDB" id="A0A813MAG4"/>
<keyword evidence="3" id="KW-0812">Transmembrane</keyword>
<reference evidence="5" key="1">
    <citation type="submission" date="2021-02" db="EMBL/GenBank/DDBJ databases">
        <authorList>
            <person name="Nowell W R."/>
        </authorList>
    </citation>
    <scope>NUCLEOTIDE SEQUENCE</scope>
</reference>
<feature type="domain" description="Bcl-2 Bcl-2 homology region 1-3" evidence="4">
    <location>
        <begin position="96"/>
        <end position="191"/>
    </location>
</feature>
<dbReference type="EMBL" id="CAJNOJ010000001">
    <property type="protein sequence ID" value="CAF0721065.1"/>
    <property type="molecule type" value="Genomic_DNA"/>
</dbReference>
<dbReference type="PRINTS" id="PR01862">
    <property type="entry name" value="BCL2FAMILY"/>
</dbReference>
<evidence type="ECO:0000313" key="8">
    <source>
        <dbReference type="Proteomes" id="UP000663852"/>
    </source>
</evidence>
<evidence type="ECO:0000313" key="7">
    <source>
        <dbReference type="Proteomes" id="UP000663828"/>
    </source>
</evidence>
<protein>
    <recommendedName>
        <fullName evidence="4">Bcl-2 Bcl-2 homology region 1-3 domain-containing protein</fullName>
    </recommendedName>
</protein>
<sequence>MPSTTTRTMISSTDRSDIYSMRFAPAPYIPTNYNDISPYKKSVEDVSEQTRYILEEFIIERAVEDGVDISLVRPIIDVDLSALPQYRQIQQIAQRLRMIGDELDADQRIKNMVDQVPIDSPYETFSDVAKELFCDGVYNWGRIVTLFYFTYKLIMKSLKDQTSSIFNVLIEWTVRFVKEIVAPWIVRKGGWLVILRDAVPQSRLTTIGAFLSGMVATFMVFYYFRRT</sequence>
<keyword evidence="2" id="KW-0053">Apoptosis</keyword>
<evidence type="ECO:0000256" key="3">
    <source>
        <dbReference type="SAM" id="Phobius"/>
    </source>
</evidence>
<keyword evidence="7" id="KW-1185">Reference proteome</keyword>
<dbReference type="InterPro" id="IPR046371">
    <property type="entry name" value="Bcl-2_BH1-3"/>
</dbReference>
<dbReference type="SMART" id="SM00337">
    <property type="entry name" value="BCL"/>
    <property type="match status" value="1"/>
</dbReference>
<dbReference type="GO" id="GO:0051400">
    <property type="term" value="F:BH domain binding"/>
    <property type="evidence" value="ECO:0007669"/>
    <property type="project" value="TreeGrafter"/>
</dbReference>